<gene>
    <name evidence="1" type="ORF">F4820DRAFT_108425</name>
</gene>
<evidence type="ECO:0000313" key="1">
    <source>
        <dbReference type="EMBL" id="KAI4860485.1"/>
    </source>
</evidence>
<dbReference type="Proteomes" id="UP001497700">
    <property type="component" value="Unassembled WGS sequence"/>
</dbReference>
<accession>A0ACB9YM30</accession>
<protein>
    <submittedName>
        <fullName evidence="1">Interferon-induced GTP-binding protein Mx2</fullName>
    </submittedName>
</protein>
<keyword evidence="2" id="KW-1185">Reference proteome</keyword>
<dbReference type="EMBL" id="MU393585">
    <property type="protein sequence ID" value="KAI4860485.1"/>
    <property type="molecule type" value="Genomic_DNA"/>
</dbReference>
<sequence length="710" mass="79635">MLTTDVGLGNQAILTKIDKLRELNVGTIVPLPQLIVVGDQSSGKSSVLESLTGFSFPRAAGLCTRYATQITCCRDLRKSVAISIIPRPDADESLKSQLLKFRFHSTEINNHELSEVFEAANKTMGLRMDANDDNAGVGAFSEDILKIEISGPEHAHLTVIDVPGIFRLPTPGLTTESDVVMVQNMVKSYMKNSRTIILAVIPCNVDIATQEILRLAEAADPEGVRTMGVLTKPDLATEKATQNMVLDLVLGKRNKLTLGYCIVKNRSADDNASTMSERHAAEKAFFMAPPWASVADRCGVTSLQARLRELLMDISKRELPHVRAEIEKLLHSCKLDITALGAPRADQGSQRLFLGKIASKFQGITQHALNGYYTGDPIFKSEPSLKLATRMMQLNESWSDLFLEKGHKRHFDPQWDDEEVVSSLHKNDQHPFKISLTKHPELSDIICTDEYDCPSPSEGPIIDHVKEVFKSSRGPEIGTFGGAILATVFEEQSEKWEPLALWHTSRVIALVHDYICQLLDKLCPDTQVKDQLWSTFLDEKLRDAYRHAMGHARFLLSIEREGRPTTFNHYLNANLQKKRKERMSKSFKDIAVPLDNDENDLYIPVEKIDEYVLNKDNAQQICDDIVDTLMSYYKVSRKRFVDTLCQQVLNHFLLDGDEGPLKVLSSESIMSLEPDQLEIIAGEDTASKRQRQNLAQEIERLEAAIKVLRA</sequence>
<reference evidence="1 2" key="1">
    <citation type="journal article" date="2022" name="New Phytol.">
        <title>Ecological generalism drives hyperdiversity of secondary metabolite gene clusters in xylarialean endophytes.</title>
        <authorList>
            <person name="Franco M.E.E."/>
            <person name="Wisecaver J.H."/>
            <person name="Arnold A.E."/>
            <person name="Ju Y.M."/>
            <person name="Slot J.C."/>
            <person name="Ahrendt S."/>
            <person name="Moore L.P."/>
            <person name="Eastman K.E."/>
            <person name="Scott K."/>
            <person name="Konkel Z."/>
            <person name="Mondo S.J."/>
            <person name="Kuo A."/>
            <person name="Hayes R.D."/>
            <person name="Haridas S."/>
            <person name="Andreopoulos B."/>
            <person name="Riley R."/>
            <person name="LaButti K."/>
            <person name="Pangilinan J."/>
            <person name="Lipzen A."/>
            <person name="Amirebrahimi M."/>
            <person name="Yan J."/>
            <person name="Adam C."/>
            <person name="Keymanesh K."/>
            <person name="Ng V."/>
            <person name="Louie K."/>
            <person name="Northen T."/>
            <person name="Drula E."/>
            <person name="Henrissat B."/>
            <person name="Hsieh H.M."/>
            <person name="Youens-Clark K."/>
            <person name="Lutzoni F."/>
            <person name="Miadlikowska J."/>
            <person name="Eastwood D.C."/>
            <person name="Hamelin R.C."/>
            <person name="Grigoriev I.V."/>
            <person name="U'Ren J.M."/>
        </authorList>
    </citation>
    <scope>NUCLEOTIDE SEQUENCE [LARGE SCALE GENOMIC DNA]</scope>
    <source>
        <strain evidence="1 2">CBS 119005</strain>
    </source>
</reference>
<organism evidence="1 2">
    <name type="scientific">Hypoxylon rubiginosum</name>
    <dbReference type="NCBI Taxonomy" id="110542"/>
    <lineage>
        <taxon>Eukaryota</taxon>
        <taxon>Fungi</taxon>
        <taxon>Dikarya</taxon>
        <taxon>Ascomycota</taxon>
        <taxon>Pezizomycotina</taxon>
        <taxon>Sordariomycetes</taxon>
        <taxon>Xylariomycetidae</taxon>
        <taxon>Xylariales</taxon>
        <taxon>Hypoxylaceae</taxon>
        <taxon>Hypoxylon</taxon>
    </lineage>
</organism>
<name>A0ACB9YM30_9PEZI</name>
<comment type="caution">
    <text evidence="1">The sequence shown here is derived from an EMBL/GenBank/DDBJ whole genome shotgun (WGS) entry which is preliminary data.</text>
</comment>
<evidence type="ECO:0000313" key="2">
    <source>
        <dbReference type="Proteomes" id="UP001497700"/>
    </source>
</evidence>
<proteinExistence type="predicted"/>